<dbReference type="InterPro" id="IPR050763">
    <property type="entry name" value="ABC_transporter_ATP-binding"/>
</dbReference>
<evidence type="ECO:0000256" key="6">
    <source>
        <dbReference type="ARBA" id="ARBA00023251"/>
    </source>
</evidence>
<name>A0ABY8VN67_9CORY</name>
<sequence>MVDDIHRSFGKVKANNGISLSVEPGQVVGLLGHNGAGKTTLVSQIVGLLKPDSGRIHVAGVDAVADPARARRQVSVQSQSQAPVEGLTPRGAIEISAKLRGGRSEYVEQAVEALADELEIRPWLDRRALPEGAGLSGGIRRLTSFAMSVVAPTPVLVLDEPTNDVDAHRRRLLWSAVRRRADEGAGVLLVTHNVAEIDQIVDKLVILEKGTVIAQGTIDELRGPSDLVRLTYSGGDVDGKKPFLVEKVHHSAGRTALTLRMEQLEAATTWAIAQRAAGRLESFSVSPMTLEDVYLDLTANKDTGAKGLANV</sequence>
<dbReference type="Pfam" id="PF00005">
    <property type="entry name" value="ABC_tran"/>
    <property type="match status" value="1"/>
</dbReference>
<dbReference type="SMART" id="SM00382">
    <property type="entry name" value="AAA"/>
    <property type="match status" value="1"/>
</dbReference>
<dbReference type="GO" id="GO:0005524">
    <property type="term" value="F:ATP binding"/>
    <property type="evidence" value="ECO:0007669"/>
    <property type="project" value="UniProtKB-KW"/>
</dbReference>
<evidence type="ECO:0000313" key="9">
    <source>
        <dbReference type="Proteomes" id="UP001238805"/>
    </source>
</evidence>
<reference evidence="8 9" key="1">
    <citation type="submission" date="2023-05" db="EMBL/GenBank/DDBJ databases">
        <title>Corynebacterium suedekumii sp. nov. and Corynebacterium breve sp. nov. isolated from raw cow's milk.</title>
        <authorList>
            <person name="Baer M.K."/>
            <person name="Mehl L."/>
            <person name="Hellmuth R."/>
            <person name="Marke G."/>
            <person name="Lipski A."/>
        </authorList>
    </citation>
    <scope>NUCLEOTIDE SEQUENCE [LARGE SCALE GENOMIC DNA]</scope>
    <source>
        <strain evidence="8 9">LM112</strain>
    </source>
</reference>
<evidence type="ECO:0000256" key="1">
    <source>
        <dbReference type="ARBA" id="ARBA00004202"/>
    </source>
</evidence>
<dbReference type="InterPro" id="IPR027417">
    <property type="entry name" value="P-loop_NTPase"/>
</dbReference>
<dbReference type="SUPFAM" id="SSF52540">
    <property type="entry name" value="P-loop containing nucleoside triphosphate hydrolases"/>
    <property type="match status" value="1"/>
</dbReference>
<comment type="subcellular location">
    <subcellularLocation>
        <location evidence="1">Cell membrane</location>
        <topology evidence="1">Peripheral membrane protein</topology>
    </subcellularLocation>
</comment>
<evidence type="ECO:0000256" key="5">
    <source>
        <dbReference type="ARBA" id="ARBA00022840"/>
    </source>
</evidence>
<evidence type="ECO:0000256" key="3">
    <source>
        <dbReference type="ARBA" id="ARBA00022448"/>
    </source>
</evidence>
<protein>
    <submittedName>
        <fullName evidence="8">ABC transporter ATP-binding protein</fullName>
    </submittedName>
</protein>
<proteinExistence type="inferred from homology"/>
<evidence type="ECO:0000313" key="8">
    <source>
        <dbReference type="EMBL" id="WIM70797.1"/>
    </source>
</evidence>
<keyword evidence="6" id="KW-0046">Antibiotic resistance</keyword>
<dbReference type="Gene3D" id="3.40.50.300">
    <property type="entry name" value="P-loop containing nucleotide triphosphate hydrolases"/>
    <property type="match status" value="1"/>
</dbReference>
<evidence type="ECO:0000256" key="4">
    <source>
        <dbReference type="ARBA" id="ARBA00022741"/>
    </source>
</evidence>
<dbReference type="PANTHER" id="PTHR42711:SF5">
    <property type="entry name" value="ABC TRANSPORTER ATP-BINDING PROTEIN NATA"/>
    <property type="match status" value="1"/>
</dbReference>
<evidence type="ECO:0000256" key="2">
    <source>
        <dbReference type="ARBA" id="ARBA00005417"/>
    </source>
</evidence>
<keyword evidence="5 8" id="KW-0067">ATP-binding</keyword>
<gene>
    <name evidence="8" type="ORF">QP029_02920</name>
</gene>
<dbReference type="RefSeq" id="WP_284875377.1">
    <property type="nucleotide sequence ID" value="NZ_CP126970.1"/>
</dbReference>
<keyword evidence="3" id="KW-0813">Transport</keyword>
<dbReference type="InterPro" id="IPR003593">
    <property type="entry name" value="AAA+_ATPase"/>
</dbReference>
<dbReference type="PANTHER" id="PTHR42711">
    <property type="entry name" value="ABC TRANSPORTER ATP-BINDING PROTEIN"/>
    <property type="match status" value="1"/>
</dbReference>
<keyword evidence="9" id="KW-1185">Reference proteome</keyword>
<comment type="similarity">
    <text evidence="2">Belongs to the ABC transporter superfamily.</text>
</comment>
<feature type="domain" description="ABC transporter" evidence="7">
    <location>
        <begin position="1"/>
        <end position="234"/>
    </location>
</feature>
<keyword evidence="4" id="KW-0547">Nucleotide-binding</keyword>
<dbReference type="PROSITE" id="PS50893">
    <property type="entry name" value="ABC_TRANSPORTER_2"/>
    <property type="match status" value="1"/>
</dbReference>
<organism evidence="8 9">
    <name type="scientific">Corynebacterium suedekumii</name>
    <dbReference type="NCBI Taxonomy" id="3049801"/>
    <lineage>
        <taxon>Bacteria</taxon>
        <taxon>Bacillati</taxon>
        <taxon>Actinomycetota</taxon>
        <taxon>Actinomycetes</taxon>
        <taxon>Mycobacteriales</taxon>
        <taxon>Corynebacteriaceae</taxon>
        <taxon>Corynebacterium</taxon>
    </lineage>
</organism>
<dbReference type="InterPro" id="IPR003439">
    <property type="entry name" value="ABC_transporter-like_ATP-bd"/>
</dbReference>
<accession>A0ABY8VN67</accession>
<dbReference type="Proteomes" id="UP001238805">
    <property type="component" value="Chromosome"/>
</dbReference>
<dbReference type="EMBL" id="CP126970">
    <property type="protein sequence ID" value="WIM70797.1"/>
    <property type="molecule type" value="Genomic_DNA"/>
</dbReference>
<evidence type="ECO:0000259" key="7">
    <source>
        <dbReference type="PROSITE" id="PS50893"/>
    </source>
</evidence>